<feature type="compositionally biased region" description="Low complexity" evidence="8">
    <location>
        <begin position="248"/>
        <end position="272"/>
    </location>
</feature>
<dbReference type="SUPFAM" id="SSF47762">
    <property type="entry name" value="PAH2 domain"/>
    <property type="match status" value="3"/>
</dbReference>
<dbReference type="InterPro" id="IPR039774">
    <property type="entry name" value="Sin3-like"/>
</dbReference>
<feature type="compositionally biased region" description="Basic and acidic residues" evidence="8">
    <location>
        <begin position="927"/>
        <end position="951"/>
    </location>
</feature>
<feature type="region of interest" description="Disordered" evidence="8">
    <location>
        <begin position="107"/>
        <end position="137"/>
    </location>
</feature>
<comment type="caution">
    <text evidence="10">The sequence shown here is derived from an EMBL/GenBank/DDBJ whole genome shotgun (WGS) entry which is preliminary data.</text>
</comment>
<reference evidence="10 11" key="1">
    <citation type="submission" date="2022-11" db="EMBL/GenBank/DDBJ databases">
        <title>Mucor velutinosus strain NIH1002 WGS.</title>
        <authorList>
            <person name="Subramanian P."/>
            <person name="Mullikin J.C."/>
            <person name="Segre J.A."/>
            <person name="Zelazny A.M."/>
        </authorList>
    </citation>
    <scope>NUCLEOTIDE SEQUENCE [LARGE SCALE GENOMIC DNA]</scope>
    <source>
        <strain evidence="10 11">NIH1002</strain>
    </source>
</reference>
<dbReference type="InterPro" id="IPR013194">
    <property type="entry name" value="HDAC_interact_dom"/>
</dbReference>
<dbReference type="Pfam" id="PF16879">
    <property type="entry name" value="Sin3a_C"/>
    <property type="match status" value="1"/>
</dbReference>
<dbReference type="FunFam" id="1.20.1160.11:FF:000003">
    <property type="entry name" value="Paired amphipathic helix SIN3-like protein"/>
    <property type="match status" value="1"/>
</dbReference>
<evidence type="ECO:0000256" key="8">
    <source>
        <dbReference type="SAM" id="MobiDB-lite"/>
    </source>
</evidence>
<evidence type="ECO:0000256" key="5">
    <source>
        <dbReference type="ARBA" id="ARBA00023163"/>
    </source>
</evidence>
<keyword evidence="5" id="KW-0804">Transcription</keyword>
<dbReference type="GO" id="GO:0033698">
    <property type="term" value="C:Rpd3L complex"/>
    <property type="evidence" value="ECO:0007669"/>
    <property type="project" value="UniProtKB-ARBA"/>
</dbReference>
<dbReference type="Pfam" id="PF02671">
    <property type="entry name" value="PAH"/>
    <property type="match status" value="3"/>
</dbReference>
<dbReference type="GeneID" id="89955601"/>
<dbReference type="FunFam" id="1.20.1160.11:FF:000001">
    <property type="entry name" value="Paired amphipathic helix protein Sin3"/>
    <property type="match status" value="1"/>
</dbReference>
<dbReference type="InterPro" id="IPR031693">
    <property type="entry name" value="Sin3_C"/>
</dbReference>
<dbReference type="Proteomes" id="UP001304243">
    <property type="component" value="Unassembled WGS sequence"/>
</dbReference>
<dbReference type="InterPro" id="IPR036600">
    <property type="entry name" value="PAH_sf"/>
</dbReference>
<keyword evidence="3" id="KW-0677">Repeat</keyword>
<dbReference type="SMART" id="SM00761">
    <property type="entry name" value="HDAC_interact"/>
    <property type="match status" value="1"/>
</dbReference>
<feature type="domain" description="Histone deacetylase interacting" evidence="9">
    <location>
        <begin position="606"/>
        <end position="707"/>
    </location>
</feature>
<accession>A0AAN7I4M2</accession>
<keyword evidence="6 7" id="KW-0539">Nucleus</keyword>
<keyword evidence="11" id="KW-1185">Reference proteome</keyword>
<protein>
    <recommendedName>
        <fullName evidence="9">Histone deacetylase interacting domain-containing protein</fullName>
    </recommendedName>
</protein>
<proteinExistence type="predicted"/>
<keyword evidence="4" id="KW-0805">Transcription regulation</keyword>
<feature type="compositionally biased region" description="Basic and acidic residues" evidence="8">
    <location>
        <begin position="893"/>
        <end position="903"/>
    </location>
</feature>
<dbReference type="PANTHER" id="PTHR12346">
    <property type="entry name" value="SIN3B-RELATED"/>
    <property type="match status" value="1"/>
</dbReference>
<dbReference type="RefSeq" id="XP_064687967.1">
    <property type="nucleotide sequence ID" value="XM_064831099.1"/>
</dbReference>
<dbReference type="GO" id="GO:0010628">
    <property type="term" value="P:positive regulation of gene expression"/>
    <property type="evidence" value="ECO:0007669"/>
    <property type="project" value="UniProtKB-ARBA"/>
</dbReference>
<dbReference type="PANTHER" id="PTHR12346:SF0">
    <property type="entry name" value="SIN3A, ISOFORM G"/>
    <property type="match status" value="1"/>
</dbReference>
<organism evidence="10 11">
    <name type="scientific">Mucor velutinosus</name>
    <dbReference type="NCBI Taxonomy" id="708070"/>
    <lineage>
        <taxon>Eukaryota</taxon>
        <taxon>Fungi</taxon>
        <taxon>Fungi incertae sedis</taxon>
        <taxon>Mucoromycota</taxon>
        <taxon>Mucoromycotina</taxon>
        <taxon>Mucoromycetes</taxon>
        <taxon>Mucorales</taxon>
        <taxon>Mucorineae</taxon>
        <taxon>Mucoraceae</taxon>
        <taxon>Mucor</taxon>
    </lineage>
</organism>
<sequence>MTVPNQPSQADPRRPSVPTSSLPLVSTLPYGHHNHMNQHPYTSAYSILPPPSSHHNYQSTLTTTTSSASAAGLVTANNGNSHISSSSAIGARSRPKYSDIPQHVTAEPISTASATTTTSGTMRTSAEASPSSPSSGSYRPLNVVDALAYLDQVKNRFIDNPKVYNKFLDIMKDFKSQSIDTPGVIERVSTLFKGHPHLISGFNTFLPAGYRIECSVDPRDPNRITVTTPNGNKTTSTTSTTEDMLKMEPQSQQHLLHQQEHPYYPAPSSSPTYLPPPPPSQQTVSTQQMHHKTASVIPPPPPPPFNSSNRLYPPSSAVSSISRVPPHHSPQHMIPPAPASAQPYTSASSRHVSSSTSPPPHAADKKPPVEFNHAINYVNRIKNRFANNPNVYKQFLEVLKTYQKEQKPIEQVYDHVRYLFNGADDLLEEFKQFLPEITSSAGTSTHDQRLSPPLYEPHSTNHIGFKRVASPSSAPAHKRKKGHVTKKTKLYQDQQQQYMQEEEDAGSYSLFDPQRPSISAEEVDLFDRIKMHIGNKPSYEEFLKLLNLYTQEIVDIDTLVAQVKGFLGNNKELMGTFMYVIGYEPSAPAIEKPAVSAVKPDLNKCDAAEDSPSYRVVSKEWQNQPCSGRDQMCWEVLNDAYVSHPIWASEDSGFVASKKNQYEEALHRCEEERYEYDLNIEANLNTIALLKPIAERIQRMSPEEQTAMRLEPGLGGPTVSIYERIIRKIYDDERGTEIIDMLYQKPATVVPIVLRRLEIKDKEWRRAQRDWNKIWRDIDLKNFYRSLDYQSPVFKVNDRKAMTTKSLVTEIETLQKENPTELVQFQFEFRDDTLFKDIAHLICSFMDKQSGYAPVDKQKVKSFLRSFIPVFFHVKDTLPLGSSVEPEEEEVEASGHEDREHQPGRSNTEETESPVAASDSTSSLKRATSEDSQGKQLKGELKQSADTRTAEGEDGVTVPEDVTMEEVEDSADLFAVAAAATAPEIINQKRIYSFFCSSPYYCLFRLYLTIYERLYKMKAISSECGSEKKFNKTAVELDLVPNRFEDIDLSHGYYHALLEMLDQYFEGEIDQATFEENVRYLFGIEAYLAFTFDRTIQTLIKQIQTISTDRKSNELFKLFSRDQQSVDSPTGRTLSIYRSLAEGILESEENLYKITFDTDTHMAHIQLLDKENDMSLRSTEQESYEDYLASYVDWMHDTEGINKLLLKPSFLQRNLKSSSAQDKQLDIHVKSHMRYKIQPKTYHMYYIIGSEDILHRSATLATVDPEAEDPRAHQWHQWLSSQGNDDLSKEARGLFS</sequence>
<name>A0AAN7I4M2_9FUNG</name>
<feature type="region of interest" description="Disordered" evidence="8">
    <location>
        <begin position="881"/>
        <end position="959"/>
    </location>
</feature>
<feature type="region of interest" description="Disordered" evidence="8">
    <location>
        <begin position="469"/>
        <end position="488"/>
    </location>
</feature>
<keyword evidence="2" id="KW-0678">Repressor</keyword>
<dbReference type="Gene3D" id="1.20.1160.11">
    <property type="entry name" value="Paired amphipathic helix"/>
    <property type="match status" value="3"/>
</dbReference>
<comment type="subcellular location">
    <subcellularLocation>
        <location evidence="1 7">Nucleus</location>
    </subcellularLocation>
</comment>
<evidence type="ECO:0000256" key="2">
    <source>
        <dbReference type="ARBA" id="ARBA00022491"/>
    </source>
</evidence>
<feature type="compositionally biased region" description="Basic residues" evidence="8">
    <location>
        <begin position="476"/>
        <end position="488"/>
    </location>
</feature>
<evidence type="ECO:0000256" key="3">
    <source>
        <dbReference type="ARBA" id="ARBA00022737"/>
    </source>
</evidence>
<feature type="compositionally biased region" description="Polar residues" evidence="8">
    <location>
        <begin position="306"/>
        <end position="322"/>
    </location>
</feature>
<evidence type="ECO:0000313" key="10">
    <source>
        <dbReference type="EMBL" id="KAK4521301.1"/>
    </source>
</evidence>
<evidence type="ECO:0000256" key="1">
    <source>
        <dbReference type="ARBA" id="ARBA00004123"/>
    </source>
</evidence>
<feature type="compositionally biased region" description="Low complexity" evidence="8">
    <location>
        <begin position="225"/>
        <end position="241"/>
    </location>
</feature>
<dbReference type="Pfam" id="PF08295">
    <property type="entry name" value="Sin3_corepress"/>
    <property type="match status" value="1"/>
</dbReference>
<evidence type="ECO:0000256" key="4">
    <source>
        <dbReference type="ARBA" id="ARBA00023015"/>
    </source>
</evidence>
<dbReference type="EMBL" id="JASEJX010000004">
    <property type="protein sequence ID" value="KAK4521301.1"/>
    <property type="molecule type" value="Genomic_DNA"/>
</dbReference>
<evidence type="ECO:0000313" key="11">
    <source>
        <dbReference type="Proteomes" id="UP001304243"/>
    </source>
</evidence>
<evidence type="ECO:0000256" key="6">
    <source>
        <dbReference type="ARBA" id="ARBA00023242"/>
    </source>
</evidence>
<evidence type="ECO:0000256" key="7">
    <source>
        <dbReference type="PROSITE-ProRule" id="PRU00810"/>
    </source>
</evidence>
<gene>
    <name evidence="10" type="ORF">ATC70_011915</name>
</gene>
<dbReference type="PROSITE" id="PS51477">
    <property type="entry name" value="PAH"/>
    <property type="match status" value="2"/>
</dbReference>
<dbReference type="GO" id="GO:0000122">
    <property type="term" value="P:negative regulation of transcription by RNA polymerase II"/>
    <property type="evidence" value="ECO:0007669"/>
    <property type="project" value="TreeGrafter"/>
</dbReference>
<feature type="compositionally biased region" description="Low complexity" evidence="8">
    <location>
        <begin position="345"/>
        <end position="356"/>
    </location>
</feature>
<evidence type="ECO:0000259" key="9">
    <source>
        <dbReference type="SMART" id="SM00761"/>
    </source>
</evidence>
<dbReference type="InterPro" id="IPR003822">
    <property type="entry name" value="PAH"/>
</dbReference>
<dbReference type="FunFam" id="1.20.1160.11:FF:000002">
    <property type="entry name" value="Paired amphipathic helix protein SIN3"/>
    <property type="match status" value="1"/>
</dbReference>
<feature type="region of interest" description="Disordered" evidence="8">
    <location>
        <begin position="1"/>
        <end position="22"/>
    </location>
</feature>
<feature type="region of interest" description="Disordered" evidence="8">
    <location>
        <begin position="217"/>
        <end position="368"/>
    </location>
</feature>
<dbReference type="GO" id="GO:0003714">
    <property type="term" value="F:transcription corepressor activity"/>
    <property type="evidence" value="ECO:0007669"/>
    <property type="project" value="InterPro"/>
</dbReference>